<comment type="caution">
    <text evidence="2">The sequence shown here is derived from an EMBL/GenBank/DDBJ whole genome shotgun (WGS) entry which is preliminary data.</text>
</comment>
<accession>A0A1G2B282</accession>
<dbReference type="InterPro" id="IPR005135">
    <property type="entry name" value="Endo/exonuclease/phosphatase"/>
</dbReference>
<dbReference type="InterPro" id="IPR051916">
    <property type="entry name" value="GPI-anchor_lipid_remodeler"/>
</dbReference>
<dbReference type="InterPro" id="IPR036691">
    <property type="entry name" value="Endo/exonu/phosph_ase_sf"/>
</dbReference>
<evidence type="ECO:0000313" key="2">
    <source>
        <dbReference type="EMBL" id="OGY83311.1"/>
    </source>
</evidence>
<dbReference type="AlphaFoldDB" id="A0A1G2B282"/>
<dbReference type="Gene3D" id="3.60.10.10">
    <property type="entry name" value="Endonuclease/exonuclease/phosphatase"/>
    <property type="match status" value="1"/>
</dbReference>
<name>A0A1G2B282_9BACT</name>
<evidence type="ECO:0000313" key="3">
    <source>
        <dbReference type="Proteomes" id="UP000179164"/>
    </source>
</evidence>
<dbReference type="GO" id="GO:0006506">
    <property type="term" value="P:GPI anchor biosynthetic process"/>
    <property type="evidence" value="ECO:0007669"/>
    <property type="project" value="TreeGrafter"/>
</dbReference>
<gene>
    <name evidence="2" type="ORF">A2898_03410</name>
</gene>
<dbReference type="Proteomes" id="UP000179164">
    <property type="component" value="Unassembled WGS sequence"/>
</dbReference>
<dbReference type="STRING" id="1798543.A2898_03410"/>
<evidence type="ECO:0000259" key="1">
    <source>
        <dbReference type="Pfam" id="PF03372"/>
    </source>
</evidence>
<dbReference type="PANTHER" id="PTHR14859">
    <property type="entry name" value="CALCOFLUOR WHITE HYPERSENSITIVE PROTEIN PRECURSOR"/>
    <property type="match status" value="1"/>
</dbReference>
<organism evidence="2 3">
    <name type="scientific">Candidatus Kerfeldbacteria bacterium RIFCSPLOWO2_01_FULL_48_11</name>
    <dbReference type="NCBI Taxonomy" id="1798543"/>
    <lineage>
        <taxon>Bacteria</taxon>
        <taxon>Candidatus Kerfeldiibacteriota</taxon>
    </lineage>
</organism>
<protein>
    <recommendedName>
        <fullName evidence="1">Endonuclease/exonuclease/phosphatase domain-containing protein</fullName>
    </recommendedName>
</protein>
<proteinExistence type="predicted"/>
<dbReference type="GO" id="GO:0003824">
    <property type="term" value="F:catalytic activity"/>
    <property type="evidence" value="ECO:0007669"/>
    <property type="project" value="InterPro"/>
</dbReference>
<dbReference type="EMBL" id="MHKE01000014">
    <property type="protein sequence ID" value="OGY83311.1"/>
    <property type="molecule type" value="Genomic_DNA"/>
</dbReference>
<reference evidence="2 3" key="1">
    <citation type="journal article" date="2016" name="Nat. Commun.">
        <title>Thousands of microbial genomes shed light on interconnected biogeochemical processes in an aquifer system.</title>
        <authorList>
            <person name="Anantharaman K."/>
            <person name="Brown C.T."/>
            <person name="Hug L.A."/>
            <person name="Sharon I."/>
            <person name="Castelle C.J."/>
            <person name="Probst A.J."/>
            <person name="Thomas B.C."/>
            <person name="Singh A."/>
            <person name="Wilkins M.J."/>
            <person name="Karaoz U."/>
            <person name="Brodie E.L."/>
            <person name="Williams K.H."/>
            <person name="Hubbard S.S."/>
            <person name="Banfield J.F."/>
        </authorList>
    </citation>
    <scope>NUCLEOTIDE SEQUENCE [LARGE SCALE GENOMIC DNA]</scope>
</reference>
<dbReference type="SUPFAM" id="SSF56219">
    <property type="entry name" value="DNase I-like"/>
    <property type="match status" value="1"/>
</dbReference>
<feature type="domain" description="Endonuclease/exonuclease/phosphatase" evidence="1">
    <location>
        <begin position="1"/>
        <end position="252"/>
    </location>
</feature>
<dbReference type="GO" id="GO:0016020">
    <property type="term" value="C:membrane"/>
    <property type="evidence" value="ECO:0007669"/>
    <property type="project" value="GOC"/>
</dbReference>
<dbReference type="PANTHER" id="PTHR14859:SF1">
    <property type="entry name" value="PGAP2-INTERACTING PROTEIN"/>
    <property type="match status" value="1"/>
</dbReference>
<sequence>MTYNVYRGGEDRFESIKKVIAAERPDILAVQEACEWESSGRFREIGHLLKIADAQMKISHSYPRSSSGRVYDIAFYSRYPITTCNVVTDPDNVWHSFLFATVKTPTPLHVLVAHLSPKTEDWRLREVPRINGLLTQHSNEPMFLMGDLNSLSPADPYPPSLLKQLQQHGISKFGNDALRFDVITALQRAGWIDMLGLQGVGQGFHITVTEQSEDADHLDLRLDYIFANKILAAKITDVRVASSVRIKKASDHSPVVAEVSL</sequence>
<dbReference type="Pfam" id="PF03372">
    <property type="entry name" value="Exo_endo_phos"/>
    <property type="match status" value="1"/>
</dbReference>